<dbReference type="EMBL" id="VIWU01000001">
    <property type="protein sequence ID" value="TWF77057.1"/>
    <property type="molecule type" value="Genomic_DNA"/>
</dbReference>
<organism evidence="1 2">
    <name type="scientific">Pseudonocardia hierapolitana</name>
    <dbReference type="NCBI Taxonomy" id="1128676"/>
    <lineage>
        <taxon>Bacteria</taxon>
        <taxon>Bacillati</taxon>
        <taxon>Actinomycetota</taxon>
        <taxon>Actinomycetes</taxon>
        <taxon>Pseudonocardiales</taxon>
        <taxon>Pseudonocardiaceae</taxon>
        <taxon>Pseudonocardia</taxon>
    </lineage>
</organism>
<sequence>MGAAASAKLLAVGAAWRLTGVSAAGDALVAAVTTGGETERTLAGMLLVKAGDRSVPVVTDAIMAGPEPADLVDVLVSIGTDDARAALLRVSQAPPPAVRPATRHAAAEALRTLDEIRRQDGRGRH</sequence>
<reference evidence="1 2" key="1">
    <citation type="submission" date="2019-06" db="EMBL/GenBank/DDBJ databases">
        <title>Sequencing the genomes of 1000 actinobacteria strains.</title>
        <authorList>
            <person name="Klenk H.-P."/>
        </authorList>
    </citation>
    <scope>NUCLEOTIDE SEQUENCE [LARGE SCALE GENOMIC DNA]</scope>
    <source>
        <strain evidence="1 2">DSM 45671</strain>
    </source>
</reference>
<accession>A0A561SQB4</accession>
<dbReference type="OrthoDB" id="9977490at2"/>
<keyword evidence="2" id="KW-1185">Reference proteome</keyword>
<dbReference type="AlphaFoldDB" id="A0A561SQB4"/>
<proteinExistence type="predicted"/>
<protein>
    <submittedName>
        <fullName evidence="1">Uncharacterized protein</fullName>
    </submittedName>
</protein>
<comment type="caution">
    <text evidence="1">The sequence shown here is derived from an EMBL/GenBank/DDBJ whole genome shotgun (WGS) entry which is preliminary data.</text>
</comment>
<name>A0A561SQB4_9PSEU</name>
<evidence type="ECO:0000313" key="1">
    <source>
        <dbReference type="EMBL" id="TWF77057.1"/>
    </source>
</evidence>
<dbReference type="Proteomes" id="UP000321261">
    <property type="component" value="Unassembled WGS sequence"/>
</dbReference>
<evidence type="ECO:0000313" key="2">
    <source>
        <dbReference type="Proteomes" id="UP000321261"/>
    </source>
</evidence>
<dbReference type="RefSeq" id="WP_147256302.1">
    <property type="nucleotide sequence ID" value="NZ_VIWU01000001.1"/>
</dbReference>
<gene>
    <name evidence="1" type="ORF">FHX44_112958</name>
</gene>